<dbReference type="SUPFAM" id="SSF51126">
    <property type="entry name" value="Pectin lyase-like"/>
    <property type="match status" value="1"/>
</dbReference>
<dbReference type="Gene3D" id="2.160.20.10">
    <property type="entry name" value="Single-stranded right-handed beta-helix, Pectin lyase-like"/>
    <property type="match status" value="1"/>
</dbReference>
<evidence type="ECO:0000259" key="1">
    <source>
        <dbReference type="Pfam" id="PF05048"/>
    </source>
</evidence>
<protein>
    <recommendedName>
        <fullName evidence="1">Periplasmic copper-binding protein NosD beta helix domain-containing protein</fullName>
    </recommendedName>
</protein>
<dbReference type="InterPro" id="IPR012334">
    <property type="entry name" value="Pectin_lyas_fold"/>
</dbReference>
<evidence type="ECO:0000313" key="3">
    <source>
        <dbReference type="Proteomes" id="UP000236845"/>
    </source>
</evidence>
<name>A0A2H0YRB3_9BACT</name>
<dbReference type="InterPro" id="IPR007742">
    <property type="entry name" value="NosD_dom"/>
</dbReference>
<feature type="domain" description="Periplasmic copper-binding protein NosD beta helix" evidence="1">
    <location>
        <begin position="1"/>
        <end position="98"/>
    </location>
</feature>
<dbReference type="InterPro" id="IPR022441">
    <property type="entry name" value="Para_beta_helix_rpt-2"/>
</dbReference>
<accession>A0A2H0YRB3</accession>
<evidence type="ECO:0000313" key="2">
    <source>
        <dbReference type="EMBL" id="PIS41018.1"/>
    </source>
</evidence>
<organism evidence="2 3">
    <name type="scientific">Candidatus Kerfeldbacteria bacterium CG08_land_8_20_14_0_20_43_14</name>
    <dbReference type="NCBI Taxonomy" id="2014246"/>
    <lineage>
        <taxon>Bacteria</taxon>
        <taxon>Candidatus Kerfeldiibacteriota</taxon>
    </lineage>
</organism>
<gene>
    <name evidence="2" type="ORF">COT26_00250</name>
</gene>
<dbReference type="EMBL" id="PEXW01000006">
    <property type="protein sequence ID" value="PIS41018.1"/>
    <property type="molecule type" value="Genomic_DNA"/>
</dbReference>
<feature type="non-terminal residue" evidence="2">
    <location>
        <position position="1"/>
    </location>
</feature>
<dbReference type="AlphaFoldDB" id="A0A2H0YRB3"/>
<dbReference type="Pfam" id="PF05048">
    <property type="entry name" value="NosD"/>
    <property type="match status" value="1"/>
</dbReference>
<proteinExistence type="predicted"/>
<reference evidence="3" key="1">
    <citation type="submission" date="2017-09" db="EMBL/GenBank/DDBJ databases">
        <title>Depth-based differentiation of microbial function through sediment-hosted aquifers and enrichment of novel symbionts in the deep terrestrial subsurface.</title>
        <authorList>
            <person name="Probst A.J."/>
            <person name="Ladd B."/>
            <person name="Jarett J.K."/>
            <person name="Geller-Mcgrath D.E."/>
            <person name="Sieber C.M.K."/>
            <person name="Emerson J.B."/>
            <person name="Anantharaman K."/>
            <person name="Thomas B.C."/>
            <person name="Malmstrom R."/>
            <person name="Stieglmeier M."/>
            <person name="Klingl A."/>
            <person name="Woyke T."/>
            <person name="Ryan C.M."/>
            <person name="Banfield J.F."/>
        </authorList>
    </citation>
    <scope>NUCLEOTIDE SEQUENCE [LARGE SCALE GENOMIC DNA]</scope>
</reference>
<sequence>GIWFDGSNIDTLTDSTIESSSFDGIRLSSSSDNIITNNVILNNSLGISFGPPTNSTNKIYNNNFVNNSTQIFIGVNDSGSNVFNLATPTGGNYWSNYDTPAEGCNDTNNDGFCDLPFFTGGPGKDNLPWTKKDGWLAPLNNPPTLSFPETGLYAGDGIDPNAGDTSTQFTFKVIYTDADNDPPSFINTFLFGHATTTIPMSVDTTAESALHDGNYANGEQYVSFWKREVVGLHYYTSEASDGSSAVRFPELPNVAGFPLEIKKPFTHKVALIPVRYIGEPSPFHSIGELKGKAVSVNEYYNQQSYGAVNIDIQFASDEWLLLDKRLEDYTETSNWWEKWERIREDAIQLSGINVDDYDAVIVIQPACMRSFANEIGGKKIITTEKDPYGVWAHELGHTSLFKFYDYYEETDYALSHGEIGNWGLMGRATLMNPTSPIMSANKVKAGWLQFNTISADGYGLYDIDFLTGLNSGGQANRYATKGGNTSYYIFEGRGPVDNVSEDYLMPSDGYCGWPYDYKLSEDKGVQLYKVTRGVNQLSGEPKIYSVPHPIMFLPDSWNKVTLTPSKSYIDEEAEVKFTAIEENGQFKIKITNFTPVKKKIISLINIFFESTLPSVIPEPLIAEENFDFDLHVSTPDGKMVGMDYQTQNYINQIEGVTTSGNIPGGGPEWISVPDDTFVYYTIDTTPAQKWSAETGVSIGKIFTTWQVITYDGLGQRQESSPIATEIELGAESALALKAEVNIDPSTINLNSSGKWITAYIELPQPYDVRKIKLDTVFLNRFIIAEQDQKYGFVKKPEVIDHDKDGIPELVVKFDRGRVIKMIGESSDQKRNTTRQQLELSGEVFYNQVPIPFSGEYQVVIKRSNP</sequence>
<dbReference type="InterPro" id="IPR011050">
    <property type="entry name" value="Pectin_lyase_fold/virulence"/>
</dbReference>
<dbReference type="Proteomes" id="UP000236845">
    <property type="component" value="Unassembled WGS sequence"/>
</dbReference>
<dbReference type="NCBIfam" id="TIGR03804">
    <property type="entry name" value="para_beta_helix"/>
    <property type="match status" value="1"/>
</dbReference>
<comment type="caution">
    <text evidence="2">The sequence shown here is derived from an EMBL/GenBank/DDBJ whole genome shotgun (WGS) entry which is preliminary data.</text>
</comment>